<dbReference type="RefSeq" id="WP_139623393.1">
    <property type="nucleotide sequence ID" value="NZ_VDMP01000025.1"/>
</dbReference>
<dbReference type="Proteomes" id="UP000313231">
    <property type="component" value="Unassembled WGS sequence"/>
</dbReference>
<keyword evidence="3" id="KW-1185">Reference proteome</keyword>
<dbReference type="AlphaFoldDB" id="A0A5C4VSE8"/>
<dbReference type="Pfam" id="PF17957">
    <property type="entry name" value="Big_7"/>
    <property type="match status" value="3"/>
</dbReference>
<accession>A0A5C4VSE8</accession>
<dbReference type="InterPro" id="IPR013783">
    <property type="entry name" value="Ig-like_fold"/>
</dbReference>
<feature type="signal peptide" evidence="1">
    <location>
        <begin position="1"/>
        <end position="22"/>
    </location>
</feature>
<dbReference type="Gene3D" id="2.60.40.10">
    <property type="entry name" value="Immunoglobulins"/>
    <property type="match status" value="3"/>
</dbReference>
<dbReference type="GO" id="GO:0005975">
    <property type="term" value="P:carbohydrate metabolic process"/>
    <property type="evidence" value="ECO:0007669"/>
    <property type="project" value="UniProtKB-ARBA"/>
</dbReference>
<evidence type="ECO:0000256" key="1">
    <source>
        <dbReference type="SAM" id="SignalP"/>
    </source>
</evidence>
<dbReference type="OrthoDB" id="5241786at2"/>
<organism evidence="2 3">
    <name type="scientific">Nocardioides albidus</name>
    <dbReference type="NCBI Taxonomy" id="1517589"/>
    <lineage>
        <taxon>Bacteria</taxon>
        <taxon>Bacillati</taxon>
        <taxon>Actinomycetota</taxon>
        <taxon>Actinomycetes</taxon>
        <taxon>Propionibacteriales</taxon>
        <taxon>Nocardioidaceae</taxon>
        <taxon>Nocardioides</taxon>
    </lineage>
</organism>
<evidence type="ECO:0000313" key="2">
    <source>
        <dbReference type="EMBL" id="TNM38279.1"/>
    </source>
</evidence>
<reference evidence="2 3" key="1">
    <citation type="journal article" date="2016" name="Int. J. Syst. Evol. Microbiol.">
        <title>Nocardioides albidus sp. nov., an actinobacterium isolated from garden soil.</title>
        <authorList>
            <person name="Singh H."/>
            <person name="Du J."/>
            <person name="Trinh H."/>
            <person name="Won K."/>
            <person name="Yang J.E."/>
            <person name="Yin C."/>
            <person name="Kook M."/>
            <person name="Yi T.H."/>
        </authorList>
    </citation>
    <scope>NUCLEOTIDE SEQUENCE [LARGE SCALE GENOMIC DNA]</scope>
    <source>
        <strain evidence="2 3">CCTCC AB 2015297</strain>
    </source>
</reference>
<name>A0A5C4VSE8_9ACTN</name>
<protein>
    <submittedName>
        <fullName evidence="2">Signal peptidase I</fullName>
    </submittedName>
</protein>
<keyword evidence="1" id="KW-0732">Signal</keyword>
<proteinExistence type="predicted"/>
<sequence length="600" mass="60179">MRLPTALRPAVLVLLGAALALATTGLSDATYVASSTNTATVRAAADWTPPAVVLADPGTPVQGTVTLAASASDAESGIASVAFQYLAPGASTWTTVCTSTAAPYSCAWSTRAGADGGYGLRARAVDGAGYTAVSDVVSTTVANNVLVVLGDPGDVVRGAVALKATVYNGGALPWLVSVQYTTSGGSSWKPLCSGLSAPFTCTWSTTAFANDSFDLRAVATAGVTTTTSAVVSDVLVDNAAPTVAMTDPGSPLSGTATFAATVSDAGSGVQQVVLQYAAAGGGYQGLCTLTTEPYTCRFATTSLPDGAYSFRAVATDVAGNTATSAALGNRIVDNTVSSVSVDDPGAFLSGTIGVTAQGNSTAGVVSVHLQYAATGTTTWTDLCADPAAPYTCTWDTTTVANGSYDLRALLLDSRGTTTVSAVVAGRRVDNSRLRAVDVQTGNGEGTVGRVDAGDTLTLTYSEVVAPGTVTSGWSGAALPVTLRLRDGNLVGGTNRTDTVDVLRNGAAVHLGSVNLREDYVKGRKTALFNATLTATTVTVDGVERTVVTLVVGTLASGNGLRTVTTPSTLAWTPATAALSASGGACAATPAYESGSADREF</sequence>
<gene>
    <name evidence="2" type="ORF">FHP29_13415</name>
</gene>
<evidence type="ECO:0000313" key="3">
    <source>
        <dbReference type="Proteomes" id="UP000313231"/>
    </source>
</evidence>
<feature type="chain" id="PRO_5038667208" evidence="1">
    <location>
        <begin position="23"/>
        <end position="600"/>
    </location>
</feature>
<comment type="caution">
    <text evidence="2">The sequence shown here is derived from an EMBL/GenBank/DDBJ whole genome shotgun (WGS) entry which is preliminary data.</text>
</comment>
<dbReference type="EMBL" id="VDMP01000025">
    <property type="protein sequence ID" value="TNM38279.1"/>
    <property type="molecule type" value="Genomic_DNA"/>
</dbReference>